<dbReference type="Pfam" id="PF02205">
    <property type="entry name" value="WH2"/>
    <property type="match status" value="1"/>
</dbReference>
<feature type="domain" description="WH1" evidence="10">
    <location>
        <begin position="245"/>
        <end position="353"/>
    </location>
</feature>
<dbReference type="GO" id="GO:0005856">
    <property type="term" value="C:cytoskeleton"/>
    <property type="evidence" value="ECO:0007669"/>
    <property type="project" value="UniProtKB-SubCell"/>
</dbReference>
<dbReference type="CDD" id="cd00132">
    <property type="entry name" value="CRIB"/>
    <property type="match status" value="1"/>
</dbReference>
<feature type="compositionally biased region" description="Polar residues" evidence="8">
    <location>
        <begin position="394"/>
        <end position="410"/>
    </location>
</feature>
<dbReference type="InterPro" id="IPR033927">
    <property type="entry name" value="WASPfam_EVH1"/>
</dbReference>
<feature type="compositionally biased region" description="Polar residues" evidence="8">
    <location>
        <begin position="568"/>
        <end position="592"/>
    </location>
</feature>
<evidence type="ECO:0000256" key="4">
    <source>
        <dbReference type="ARBA" id="ARBA00022553"/>
    </source>
</evidence>
<dbReference type="AlphaFoldDB" id="A0A226DY17"/>
<comment type="caution">
    <text evidence="12">The sequence shown here is derived from an EMBL/GenBank/DDBJ whole genome shotgun (WGS) entry which is preliminary data.</text>
</comment>
<feature type="compositionally biased region" description="Acidic residues" evidence="8">
    <location>
        <begin position="752"/>
        <end position="765"/>
    </location>
</feature>
<evidence type="ECO:0000259" key="11">
    <source>
        <dbReference type="PROSITE" id="PS51082"/>
    </source>
</evidence>
<evidence type="ECO:0000256" key="7">
    <source>
        <dbReference type="ARBA" id="ARBA00023242"/>
    </source>
</evidence>
<organism evidence="12 13">
    <name type="scientific">Folsomia candida</name>
    <name type="common">Springtail</name>
    <dbReference type="NCBI Taxonomy" id="158441"/>
    <lineage>
        <taxon>Eukaryota</taxon>
        <taxon>Metazoa</taxon>
        <taxon>Ecdysozoa</taxon>
        <taxon>Arthropoda</taxon>
        <taxon>Hexapoda</taxon>
        <taxon>Collembola</taxon>
        <taxon>Entomobryomorpha</taxon>
        <taxon>Isotomoidea</taxon>
        <taxon>Isotomidae</taxon>
        <taxon>Proisotominae</taxon>
        <taxon>Folsomia</taxon>
    </lineage>
</organism>
<dbReference type="PANTHER" id="PTHR48125:SF10">
    <property type="entry name" value="OS12G0136300 PROTEIN"/>
    <property type="match status" value="1"/>
</dbReference>
<evidence type="ECO:0000256" key="8">
    <source>
        <dbReference type="SAM" id="MobiDB-lite"/>
    </source>
</evidence>
<proteinExistence type="predicted"/>
<dbReference type="Gene3D" id="3.90.810.10">
    <property type="entry name" value="CRIB domain"/>
    <property type="match status" value="2"/>
</dbReference>
<dbReference type="InterPro" id="IPR000697">
    <property type="entry name" value="WH1/EVH1_dom"/>
</dbReference>
<dbReference type="CDD" id="cd01205">
    <property type="entry name" value="EVH1_WASP-like"/>
    <property type="match status" value="1"/>
</dbReference>
<evidence type="ECO:0000259" key="9">
    <source>
        <dbReference type="PROSITE" id="PS50108"/>
    </source>
</evidence>
<evidence type="ECO:0000256" key="6">
    <source>
        <dbReference type="ARBA" id="ARBA00023212"/>
    </source>
</evidence>
<dbReference type="SMART" id="SM00246">
    <property type="entry name" value="WH2"/>
    <property type="match status" value="2"/>
</dbReference>
<dbReference type="Proteomes" id="UP000198287">
    <property type="component" value="Unassembled WGS sequence"/>
</dbReference>
<dbReference type="GO" id="GO:0003779">
    <property type="term" value="F:actin binding"/>
    <property type="evidence" value="ECO:0007669"/>
    <property type="project" value="InterPro"/>
</dbReference>
<feature type="compositionally biased region" description="Polar residues" evidence="8">
    <location>
        <begin position="648"/>
        <end position="661"/>
    </location>
</feature>
<dbReference type="Pfam" id="PF00568">
    <property type="entry name" value="WH1"/>
    <property type="match status" value="1"/>
</dbReference>
<dbReference type="OrthoDB" id="8963340at2759"/>
<dbReference type="InterPro" id="IPR003124">
    <property type="entry name" value="WH2_dom"/>
</dbReference>
<dbReference type="InterPro" id="IPR036936">
    <property type="entry name" value="CRIB_dom_sf"/>
</dbReference>
<dbReference type="SMART" id="SM00285">
    <property type="entry name" value="PBD"/>
    <property type="match status" value="1"/>
</dbReference>
<keyword evidence="7" id="KW-0539">Nucleus</keyword>
<evidence type="ECO:0000256" key="3">
    <source>
        <dbReference type="ARBA" id="ARBA00022490"/>
    </source>
</evidence>
<gene>
    <name evidence="12" type="ORF">Fcan01_15203</name>
</gene>
<dbReference type="SMART" id="SM00461">
    <property type="entry name" value="WH1"/>
    <property type="match status" value="1"/>
</dbReference>
<feature type="compositionally biased region" description="Pro residues" evidence="8">
    <location>
        <begin position="511"/>
        <end position="530"/>
    </location>
</feature>
<reference evidence="12 13" key="1">
    <citation type="submission" date="2015-12" db="EMBL/GenBank/DDBJ databases">
        <title>The genome of Folsomia candida.</title>
        <authorList>
            <person name="Faddeeva A."/>
            <person name="Derks M.F."/>
            <person name="Anvar Y."/>
            <person name="Smit S."/>
            <person name="Van Straalen N."/>
            <person name="Roelofs D."/>
        </authorList>
    </citation>
    <scope>NUCLEOTIDE SEQUENCE [LARGE SCALE GENOMIC DNA]</scope>
    <source>
        <strain evidence="12 13">VU population</strain>
        <tissue evidence="12">Whole body</tissue>
    </source>
</reference>
<feature type="compositionally biased region" description="Low complexity" evidence="8">
    <location>
        <begin position="378"/>
        <end position="393"/>
    </location>
</feature>
<dbReference type="PROSITE" id="PS50108">
    <property type="entry name" value="CRIB"/>
    <property type="match status" value="1"/>
</dbReference>
<dbReference type="PROSITE" id="PS51082">
    <property type="entry name" value="WH2"/>
    <property type="match status" value="1"/>
</dbReference>
<keyword evidence="13" id="KW-1185">Reference proteome</keyword>
<feature type="domain" description="CRIB" evidence="9">
    <location>
        <begin position="438"/>
        <end position="451"/>
    </location>
</feature>
<evidence type="ECO:0000259" key="10">
    <source>
        <dbReference type="PROSITE" id="PS50229"/>
    </source>
</evidence>
<name>A0A226DY17_FOLCA</name>
<feature type="region of interest" description="Disordered" evidence="8">
    <location>
        <begin position="505"/>
        <end position="700"/>
    </location>
</feature>
<dbReference type="InterPro" id="IPR000095">
    <property type="entry name" value="CRIB_dom"/>
</dbReference>
<keyword evidence="3" id="KW-0963">Cytoplasm</keyword>
<evidence type="ECO:0000313" key="12">
    <source>
        <dbReference type="EMBL" id="OXA49928.1"/>
    </source>
</evidence>
<dbReference type="FunFam" id="2.30.29.30:FF:000130">
    <property type="entry name" value="neural Wiskott-Aldrich syndrome protein"/>
    <property type="match status" value="1"/>
</dbReference>
<feature type="region of interest" description="Disordered" evidence="8">
    <location>
        <begin position="351"/>
        <end position="441"/>
    </location>
</feature>
<dbReference type="InterPro" id="IPR011026">
    <property type="entry name" value="WAS_C"/>
</dbReference>
<comment type="subcellular location">
    <subcellularLocation>
        <location evidence="2">Cytoplasm</location>
        <location evidence="2">Cytoskeleton</location>
    </subcellularLocation>
    <subcellularLocation>
        <location evidence="1">Nucleus</location>
    </subcellularLocation>
</comment>
<feature type="compositionally biased region" description="Polar residues" evidence="8">
    <location>
        <begin position="26"/>
        <end position="60"/>
    </location>
</feature>
<feature type="compositionally biased region" description="Low complexity" evidence="8">
    <location>
        <begin position="197"/>
        <end position="207"/>
    </location>
</feature>
<feature type="compositionally biased region" description="Pro residues" evidence="8">
    <location>
        <begin position="615"/>
        <end position="646"/>
    </location>
</feature>
<dbReference type="PROSITE" id="PS50229">
    <property type="entry name" value="WH1"/>
    <property type="match status" value="1"/>
</dbReference>
<dbReference type="PANTHER" id="PTHR48125">
    <property type="entry name" value="LP07818P1"/>
    <property type="match status" value="1"/>
</dbReference>
<accession>A0A226DY17</accession>
<sequence>MSGHYTSYGSPNYPPPGGGGKRGTPQKNIGFSTMPQPHQQPAYATTLPSRNFRSPVAMNNGSVSPGHGGGGGGHPAGGFLYNTVGRSDGMGWVTSSFRGSRSGGGGGGGRVEVVDGLVMNRFQSMRRHPSTHQQQQQQIYSRGGGGQSQVMNSEFYRSPSASSPGTTRSPGYGSSISRDDSFEADVDVDIPPAYDMSSSYNNNSYSSQHPPAIPENPPTPRRPPPDNKTSLLLSREENQVIFDILGKGRQTLASAVAQLLVPTPDQSRWQIKETGVACLVRDTTKKSYFIQVFSLGTRSMVFRQEIYNQFEYNLPNHCFLTFEGDSSTVGILFADPTEAGLFREGLDSKLEAKRQRRNEREHRRSRLIPDNHGPPYPQSQSHNNQPQPHPQKQVPSMTNGVSTVSTTYNFPTKPNSNKAKTNNKKDKNKKPTLRKEDIGQPMDFRHVQHVGWDPNKGFDLNGVDSDLRVFFEKAGVSSDVLQDENTRQFIYNFIEQNGGLEQIRNTSRPAAPFPPPAIISNPNPPPPPVPNRTVQALKPAAPPPPPSRPVPPVPGYNQGVPPPPPPMRTSSSNVVEKSPSHQVSSPNLQNSGPARPPPPTFANSNPKQPSHSNGPIPPPPPPPPPMPVAGMPPPPPPPPMGMPNAPPSQSNSNGAHNNAPKSSPPVMDDRSNLLAQIQKGVNLKKVDPSDTPPKRSAGGLADCLNQIQTGVALKPVQQTQKEPQTTDTMDGLAGALARALAERSKAINPDSSSEEEEEAEDDEWD</sequence>
<dbReference type="GO" id="GO:0007015">
    <property type="term" value="P:actin filament organization"/>
    <property type="evidence" value="ECO:0007669"/>
    <property type="project" value="InterPro"/>
</dbReference>
<feature type="compositionally biased region" description="Polar residues" evidence="8">
    <location>
        <begin position="601"/>
        <end position="613"/>
    </location>
</feature>
<feature type="region of interest" description="Disordered" evidence="8">
    <location>
        <begin position="1"/>
        <end position="71"/>
    </location>
</feature>
<dbReference type="InterPro" id="IPR011993">
    <property type="entry name" value="PH-like_dom_sf"/>
</dbReference>
<dbReference type="Gene3D" id="2.30.29.30">
    <property type="entry name" value="Pleckstrin-homology domain (PH domain)/Phosphotyrosine-binding domain (PTB)"/>
    <property type="match status" value="1"/>
</dbReference>
<feature type="domain" description="WH2" evidence="11">
    <location>
        <begin position="669"/>
        <end position="686"/>
    </location>
</feature>
<feature type="compositionally biased region" description="Basic and acidic residues" evidence="8">
    <location>
        <begin position="351"/>
        <end position="362"/>
    </location>
</feature>
<feature type="compositionally biased region" description="Polar residues" evidence="8">
    <location>
        <begin position="159"/>
        <end position="176"/>
    </location>
</feature>
<dbReference type="GO" id="GO:0005634">
    <property type="term" value="C:nucleus"/>
    <property type="evidence" value="ECO:0007669"/>
    <property type="project" value="UniProtKB-SubCell"/>
</dbReference>
<dbReference type="FunFam" id="3.90.810.10:FF:000003">
    <property type="entry name" value="Neural Wiskott-Aldrich syndrome protein-like"/>
    <property type="match status" value="1"/>
</dbReference>
<dbReference type="STRING" id="158441.A0A226DY17"/>
<dbReference type="Pfam" id="PF00786">
    <property type="entry name" value="PBD"/>
    <property type="match status" value="1"/>
</dbReference>
<evidence type="ECO:0000256" key="5">
    <source>
        <dbReference type="ARBA" id="ARBA00022737"/>
    </source>
</evidence>
<evidence type="ECO:0000256" key="1">
    <source>
        <dbReference type="ARBA" id="ARBA00004123"/>
    </source>
</evidence>
<evidence type="ECO:0000313" key="13">
    <source>
        <dbReference type="Proteomes" id="UP000198287"/>
    </source>
</evidence>
<dbReference type="SUPFAM" id="SSF50729">
    <property type="entry name" value="PH domain-like"/>
    <property type="match status" value="1"/>
</dbReference>
<feature type="compositionally biased region" description="Pro residues" evidence="8">
    <location>
        <begin position="211"/>
        <end position="222"/>
    </location>
</feature>
<evidence type="ECO:0000256" key="2">
    <source>
        <dbReference type="ARBA" id="ARBA00004245"/>
    </source>
</evidence>
<keyword evidence="5" id="KW-0677">Repeat</keyword>
<dbReference type="SUPFAM" id="SSF47912">
    <property type="entry name" value="Wiscott-Aldrich syndrome protein, WASP, C-terminal domain"/>
    <property type="match status" value="1"/>
</dbReference>
<dbReference type="EMBL" id="LNIX01000009">
    <property type="protein sequence ID" value="OXA49928.1"/>
    <property type="molecule type" value="Genomic_DNA"/>
</dbReference>
<feature type="compositionally biased region" description="Pro residues" evidence="8">
    <location>
        <begin position="540"/>
        <end position="567"/>
    </location>
</feature>
<dbReference type="OMA" id="EYNQDRK"/>
<feature type="region of interest" description="Disordered" evidence="8">
    <location>
        <begin position="126"/>
        <end position="230"/>
    </location>
</feature>
<keyword evidence="4" id="KW-0597">Phosphoprotein</keyword>
<feature type="region of interest" description="Disordered" evidence="8">
    <location>
        <begin position="741"/>
        <end position="765"/>
    </location>
</feature>
<keyword evidence="6" id="KW-0206">Cytoskeleton</keyword>
<feature type="compositionally biased region" description="Low complexity" evidence="8">
    <location>
        <begin position="411"/>
        <end position="420"/>
    </location>
</feature>
<protein>
    <submittedName>
        <fullName evidence="12">Wiskott-Aldrich syndrome protein</fullName>
    </submittedName>
</protein>